<keyword evidence="2" id="KW-1185">Reference proteome</keyword>
<gene>
    <name evidence="1" type="ORF">BpHYR1_010746</name>
</gene>
<evidence type="ECO:0000313" key="2">
    <source>
        <dbReference type="Proteomes" id="UP000276133"/>
    </source>
</evidence>
<proteinExistence type="predicted"/>
<name>A0A3M7PBW0_BRAPC</name>
<sequence length="61" mass="6945">MPKLSGCTENISVSPIYKTCFGQSKKALAFFNFAESYQNSQCQATIKDLILSNFKNLIWLY</sequence>
<reference evidence="1 2" key="1">
    <citation type="journal article" date="2018" name="Sci. Rep.">
        <title>Genomic signatures of local adaptation to the degree of environmental predictability in rotifers.</title>
        <authorList>
            <person name="Franch-Gras L."/>
            <person name="Hahn C."/>
            <person name="Garcia-Roger E.M."/>
            <person name="Carmona M.J."/>
            <person name="Serra M."/>
            <person name="Gomez A."/>
        </authorList>
    </citation>
    <scope>NUCLEOTIDE SEQUENCE [LARGE SCALE GENOMIC DNA]</scope>
    <source>
        <strain evidence="1">HYR1</strain>
    </source>
</reference>
<dbReference type="Proteomes" id="UP000276133">
    <property type="component" value="Unassembled WGS sequence"/>
</dbReference>
<accession>A0A3M7PBW0</accession>
<organism evidence="1 2">
    <name type="scientific">Brachionus plicatilis</name>
    <name type="common">Marine rotifer</name>
    <name type="synonym">Brachionus muelleri</name>
    <dbReference type="NCBI Taxonomy" id="10195"/>
    <lineage>
        <taxon>Eukaryota</taxon>
        <taxon>Metazoa</taxon>
        <taxon>Spiralia</taxon>
        <taxon>Gnathifera</taxon>
        <taxon>Rotifera</taxon>
        <taxon>Eurotatoria</taxon>
        <taxon>Monogononta</taxon>
        <taxon>Pseudotrocha</taxon>
        <taxon>Ploima</taxon>
        <taxon>Brachionidae</taxon>
        <taxon>Brachionus</taxon>
    </lineage>
</organism>
<protein>
    <submittedName>
        <fullName evidence="1">Uncharacterized protein</fullName>
    </submittedName>
</protein>
<comment type="caution">
    <text evidence="1">The sequence shown here is derived from an EMBL/GenBank/DDBJ whole genome shotgun (WGS) entry which is preliminary data.</text>
</comment>
<dbReference type="AlphaFoldDB" id="A0A3M7PBW0"/>
<evidence type="ECO:0000313" key="1">
    <source>
        <dbReference type="EMBL" id="RMZ96459.1"/>
    </source>
</evidence>
<dbReference type="EMBL" id="REGN01012176">
    <property type="protein sequence ID" value="RMZ96459.1"/>
    <property type="molecule type" value="Genomic_DNA"/>
</dbReference>